<evidence type="ECO:0000313" key="12">
    <source>
        <dbReference type="EMBL" id="MBD3326286.1"/>
    </source>
</evidence>
<feature type="binding site" evidence="9">
    <location>
        <begin position="92"/>
        <end position="95"/>
    </location>
    <ligand>
        <name>5-phospho-alpha-D-ribose 1-diphosphate</name>
        <dbReference type="ChEBI" id="CHEBI:58017"/>
    </ligand>
</feature>
<dbReference type="GO" id="GO:0004048">
    <property type="term" value="F:anthranilate phosphoribosyltransferase activity"/>
    <property type="evidence" value="ECO:0007669"/>
    <property type="project" value="UniProtKB-UniRule"/>
</dbReference>
<keyword evidence="2 9" id="KW-0028">Amino-acid biosynthesis</keyword>
<organism evidence="12 13">
    <name type="scientific">candidate division KSB3 bacterium</name>
    <dbReference type="NCBI Taxonomy" id="2044937"/>
    <lineage>
        <taxon>Bacteria</taxon>
        <taxon>candidate division KSB3</taxon>
    </lineage>
</organism>
<evidence type="ECO:0000256" key="3">
    <source>
        <dbReference type="ARBA" id="ARBA00022676"/>
    </source>
</evidence>
<evidence type="ECO:0000256" key="4">
    <source>
        <dbReference type="ARBA" id="ARBA00022679"/>
    </source>
</evidence>
<feature type="binding site" evidence="9">
    <location>
        <position position="94"/>
    </location>
    <ligand>
        <name>Mg(2+)</name>
        <dbReference type="ChEBI" id="CHEBI:18420"/>
        <label>1</label>
    </ligand>
</feature>
<evidence type="ECO:0000256" key="8">
    <source>
        <dbReference type="ARBA" id="ARBA00061188"/>
    </source>
</evidence>
<dbReference type="GO" id="GO:0000287">
    <property type="term" value="F:magnesium ion binding"/>
    <property type="evidence" value="ECO:0007669"/>
    <property type="project" value="UniProtKB-UniRule"/>
</dbReference>
<comment type="pathway">
    <text evidence="1 9">Amino-acid biosynthesis; L-tryptophan biosynthesis; L-tryptophan from chorismate: step 2/5.</text>
</comment>
<dbReference type="FunFam" id="3.40.1030.10:FF:000002">
    <property type="entry name" value="Anthranilate phosphoribosyltransferase"/>
    <property type="match status" value="1"/>
</dbReference>
<accession>A0A9D5JYG8</accession>
<dbReference type="SUPFAM" id="SSF52418">
    <property type="entry name" value="Nucleoside phosphorylase/phosphoribosyltransferase catalytic domain"/>
    <property type="match status" value="1"/>
</dbReference>
<evidence type="ECO:0000256" key="7">
    <source>
        <dbReference type="ARBA" id="ARBA00052328"/>
    </source>
</evidence>
<sequence>MIRTALHKAIERQDLTRQEAFAAMEAIMSGEATPAQIGAFLVALRMKGETPQEIAGFAESMRHKATAVPYTAPAAPLLDIVGTGGDGKHTFNVSTVAAFVVAGAGIPVAKHGNRSVSSKCGSADVLSALGVNIELEAEQMSRCLDEVGMAFLFAPKLHGAMKYAIGPRRDIAVRTVFNILGPITNPAGTRHQLIGVYDMTLTRLLAEVLQQLDAEHIWLVHSEDGLDEISLAAKTHVAELHNGEIREYQVDAADFGLSPSAESITGGDAEENAAIAERILRGEHGVKRDVVIANAAAALYIAGAAADLREAAGMAAESLDNGSAFKTLEAMRQFTQSV</sequence>
<feature type="binding site" evidence="9">
    <location>
        <position position="122"/>
    </location>
    <ligand>
        <name>5-phospho-alpha-D-ribose 1-diphosphate</name>
        <dbReference type="ChEBI" id="CHEBI:58017"/>
    </ligand>
</feature>
<feature type="binding site" evidence="9">
    <location>
        <begin position="110"/>
        <end position="118"/>
    </location>
    <ligand>
        <name>5-phospho-alpha-D-ribose 1-diphosphate</name>
        <dbReference type="ChEBI" id="CHEBI:58017"/>
    </ligand>
</feature>
<evidence type="ECO:0000259" key="11">
    <source>
        <dbReference type="Pfam" id="PF02885"/>
    </source>
</evidence>
<dbReference type="Pfam" id="PF00591">
    <property type="entry name" value="Glycos_transf_3"/>
    <property type="match status" value="1"/>
</dbReference>
<proteinExistence type="inferred from homology"/>
<reference evidence="12" key="1">
    <citation type="submission" date="2019-11" db="EMBL/GenBank/DDBJ databases">
        <title>Microbial mats filling the niche in hypersaline microbial mats.</title>
        <authorList>
            <person name="Wong H.L."/>
            <person name="Macleod F.I."/>
            <person name="White R.A. III"/>
            <person name="Burns B.P."/>
        </authorList>
    </citation>
    <scope>NUCLEOTIDE SEQUENCE</scope>
    <source>
        <strain evidence="12">Rbin_158</strain>
    </source>
</reference>
<dbReference type="InterPro" id="IPR000312">
    <property type="entry name" value="Glycosyl_Trfase_fam3"/>
</dbReference>
<name>A0A9D5JYG8_9BACT</name>
<keyword evidence="5 9" id="KW-0822">Tryptophan biosynthesis</keyword>
<dbReference type="EC" id="2.4.2.18" evidence="9"/>
<feature type="binding site" evidence="9">
    <location>
        <position position="168"/>
    </location>
    <ligand>
        <name>anthranilate</name>
        <dbReference type="ChEBI" id="CHEBI:16567"/>
        <label>2</label>
    </ligand>
</feature>
<comment type="similarity">
    <text evidence="9">Belongs to the anthranilate phosphoribosyltransferase family.</text>
</comment>
<comment type="catalytic activity">
    <reaction evidence="7 9">
        <text>N-(5-phospho-beta-D-ribosyl)anthranilate + diphosphate = 5-phospho-alpha-D-ribose 1-diphosphate + anthranilate</text>
        <dbReference type="Rhea" id="RHEA:11768"/>
        <dbReference type="ChEBI" id="CHEBI:16567"/>
        <dbReference type="ChEBI" id="CHEBI:18277"/>
        <dbReference type="ChEBI" id="CHEBI:33019"/>
        <dbReference type="ChEBI" id="CHEBI:58017"/>
        <dbReference type="EC" id="2.4.2.18"/>
    </reaction>
</comment>
<dbReference type="PANTHER" id="PTHR43285:SF2">
    <property type="entry name" value="ANTHRANILATE PHOSPHORIBOSYLTRANSFERASE"/>
    <property type="match status" value="1"/>
</dbReference>
<dbReference type="GO" id="GO:0000162">
    <property type="term" value="P:L-tryptophan biosynthetic process"/>
    <property type="evidence" value="ECO:0007669"/>
    <property type="project" value="UniProtKB-UniRule"/>
</dbReference>
<dbReference type="InterPro" id="IPR035902">
    <property type="entry name" value="Nuc_phospho_transferase"/>
</dbReference>
<protein>
    <recommendedName>
        <fullName evidence="9">Anthranilate phosphoribosyltransferase</fullName>
        <ecNumber evidence="9">2.4.2.18</ecNumber>
    </recommendedName>
</protein>
<comment type="caution">
    <text evidence="12">The sequence shown here is derived from an EMBL/GenBank/DDBJ whole genome shotgun (WGS) entry which is preliminary data.</text>
</comment>
<gene>
    <name evidence="9 12" type="primary">trpD</name>
    <name evidence="12" type="ORF">GF339_17000</name>
</gene>
<dbReference type="InterPro" id="IPR036320">
    <property type="entry name" value="Glycosyl_Trfase_fam3_N_dom_sf"/>
</dbReference>
<dbReference type="Pfam" id="PF02885">
    <property type="entry name" value="Glycos_trans_3N"/>
    <property type="match status" value="1"/>
</dbReference>
<comment type="similarity">
    <text evidence="8">In the C-terminal section; belongs to the anthranilate phosphoribosyltransferase family.</text>
</comment>
<evidence type="ECO:0000256" key="5">
    <source>
        <dbReference type="ARBA" id="ARBA00022822"/>
    </source>
</evidence>
<feature type="binding site" evidence="9">
    <location>
        <begin position="85"/>
        <end position="86"/>
    </location>
    <ligand>
        <name>5-phospho-alpha-D-ribose 1-diphosphate</name>
        <dbReference type="ChEBI" id="CHEBI:58017"/>
    </ligand>
</feature>
<keyword evidence="4 9" id="KW-0808">Transferase</keyword>
<comment type="function">
    <text evidence="9">Catalyzes the transfer of the phosphoribosyl group of 5-phosphorylribose-1-pyrophosphate (PRPP) to anthranilate to yield N-(5'-phosphoribosyl)-anthranilate (PRA).</text>
</comment>
<feature type="binding site" evidence="9">
    <location>
        <position position="90"/>
    </location>
    <ligand>
        <name>5-phospho-alpha-D-ribose 1-diphosphate</name>
        <dbReference type="ChEBI" id="CHEBI:58017"/>
    </ligand>
</feature>
<dbReference type="HAMAP" id="MF_00211">
    <property type="entry name" value="TrpD"/>
    <property type="match status" value="1"/>
</dbReference>
<keyword evidence="6 9" id="KW-0057">Aromatic amino acid biosynthesis</keyword>
<feature type="binding site" evidence="9">
    <location>
        <position position="82"/>
    </location>
    <ligand>
        <name>anthranilate</name>
        <dbReference type="ChEBI" id="CHEBI:16567"/>
        <label>1</label>
    </ligand>
</feature>
<dbReference type="EMBL" id="WJJP01000555">
    <property type="protein sequence ID" value="MBD3326286.1"/>
    <property type="molecule type" value="Genomic_DNA"/>
</dbReference>
<evidence type="ECO:0000256" key="2">
    <source>
        <dbReference type="ARBA" id="ARBA00022605"/>
    </source>
</evidence>
<dbReference type="GO" id="GO:0005829">
    <property type="term" value="C:cytosol"/>
    <property type="evidence" value="ECO:0007669"/>
    <property type="project" value="TreeGrafter"/>
</dbReference>
<dbReference type="AlphaFoldDB" id="A0A9D5JYG8"/>
<comment type="subunit">
    <text evidence="9">Homodimer.</text>
</comment>
<evidence type="ECO:0000256" key="9">
    <source>
        <dbReference type="HAMAP-Rule" id="MF_00211"/>
    </source>
</evidence>
<feature type="binding site" evidence="9">
    <location>
        <position position="228"/>
    </location>
    <ligand>
        <name>Mg(2+)</name>
        <dbReference type="ChEBI" id="CHEBI:18420"/>
        <label>1</label>
    </ligand>
</feature>
<feature type="domain" description="Glycosyl transferase family 3 N-terminal" evidence="11">
    <location>
        <begin position="4"/>
        <end position="65"/>
    </location>
</feature>
<dbReference type="NCBIfam" id="TIGR01245">
    <property type="entry name" value="trpD"/>
    <property type="match status" value="1"/>
</dbReference>
<feature type="domain" description="Glycosyl transferase family 3" evidence="10">
    <location>
        <begin position="76"/>
        <end position="324"/>
    </location>
</feature>
<evidence type="ECO:0000256" key="6">
    <source>
        <dbReference type="ARBA" id="ARBA00023141"/>
    </source>
</evidence>
<dbReference type="SUPFAM" id="SSF47648">
    <property type="entry name" value="Nucleoside phosphorylase/phosphoribosyltransferase N-terminal domain"/>
    <property type="match status" value="1"/>
</dbReference>
<dbReference type="Gene3D" id="3.40.1030.10">
    <property type="entry name" value="Nucleoside phosphorylase/phosphoribosyltransferase catalytic domain"/>
    <property type="match status" value="1"/>
</dbReference>
<feature type="binding site" evidence="9">
    <location>
        <position position="227"/>
    </location>
    <ligand>
        <name>Mg(2+)</name>
        <dbReference type="ChEBI" id="CHEBI:18420"/>
        <label>2</label>
    </ligand>
</feature>
<comment type="cofactor">
    <cofactor evidence="9">
        <name>Mg(2+)</name>
        <dbReference type="ChEBI" id="CHEBI:18420"/>
    </cofactor>
    <text evidence="9">Binds 2 magnesium ions per monomer.</text>
</comment>
<dbReference type="InterPro" id="IPR005940">
    <property type="entry name" value="Anthranilate_Pribosyl_Tfrase"/>
</dbReference>
<evidence type="ECO:0000313" key="13">
    <source>
        <dbReference type="Proteomes" id="UP000649604"/>
    </source>
</evidence>
<feature type="binding site" evidence="9">
    <location>
        <position position="113"/>
    </location>
    <ligand>
        <name>anthranilate</name>
        <dbReference type="ChEBI" id="CHEBI:16567"/>
        <label>1</label>
    </ligand>
</feature>
<dbReference type="InterPro" id="IPR017459">
    <property type="entry name" value="Glycosyl_Trfase_fam3_N_dom"/>
</dbReference>
<dbReference type="Proteomes" id="UP000649604">
    <property type="component" value="Unassembled WGS sequence"/>
</dbReference>
<evidence type="ECO:0000256" key="1">
    <source>
        <dbReference type="ARBA" id="ARBA00004907"/>
    </source>
</evidence>
<keyword evidence="9" id="KW-0460">Magnesium</keyword>
<feature type="binding site" evidence="9">
    <location>
        <position position="228"/>
    </location>
    <ligand>
        <name>Mg(2+)</name>
        <dbReference type="ChEBI" id="CHEBI:18420"/>
        <label>2</label>
    </ligand>
</feature>
<dbReference type="Gene3D" id="1.20.970.10">
    <property type="entry name" value="Transferase, Pyrimidine Nucleoside Phosphorylase, Chain C"/>
    <property type="match status" value="1"/>
</dbReference>
<keyword evidence="9" id="KW-0479">Metal-binding</keyword>
<keyword evidence="3 9" id="KW-0328">Glycosyltransferase</keyword>
<dbReference type="PANTHER" id="PTHR43285">
    <property type="entry name" value="ANTHRANILATE PHOSPHORIBOSYLTRANSFERASE"/>
    <property type="match status" value="1"/>
</dbReference>
<comment type="caution">
    <text evidence="9">Lacks conserved residue(s) required for the propagation of feature annotation.</text>
</comment>
<evidence type="ECO:0000259" key="10">
    <source>
        <dbReference type="Pfam" id="PF00591"/>
    </source>
</evidence>
<feature type="binding site" evidence="9">
    <location>
        <position position="82"/>
    </location>
    <ligand>
        <name>5-phospho-alpha-D-ribose 1-diphosphate</name>
        <dbReference type="ChEBI" id="CHEBI:58017"/>
    </ligand>
</feature>